<name>A0A0A9G450_ARUDO</name>
<reference evidence="1" key="2">
    <citation type="journal article" date="2015" name="Data Brief">
        <title>Shoot transcriptome of the giant reed, Arundo donax.</title>
        <authorList>
            <person name="Barrero R.A."/>
            <person name="Guerrero F.D."/>
            <person name="Moolhuijzen P."/>
            <person name="Goolsby J.A."/>
            <person name="Tidwell J."/>
            <person name="Bellgard S.E."/>
            <person name="Bellgard M.I."/>
        </authorList>
    </citation>
    <scope>NUCLEOTIDE SEQUENCE</scope>
    <source>
        <tissue evidence="1">Shoot tissue taken approximately 20 cm above the soil surface</tissue>
    </source>
</reference>
<evidence type="ECO:0000313" key="1">
    <source>
        <dbReference type="EMBL" id="JAE19282.1"/>
    </source>
</evidence>
<accession>A0A0A9G450</accession>
<sequence>MCNSFTYHHSKVSFAVQ</sequence>
<reference evidence="1" key="1">
    <citation type="submission" date="2014-09" db="EMBL/GenBank/DDBJ databases">
        <authorList>
            <person name="Magalhaes I.L.F."/>
            <person name="Oliveira U."/>
            <person name="Santos F.R."/>
            <person name="Vidigal T.H.D.A."/>
            <person name="Brescovit A.D."/>
            <person name="Santos A.J."/>
        </authorList>
    </citation>
    <scope>NUCLEOTIDE SEQUENCE</scope>
    <source>
        <tissue evidence="1">Shoot tissue taken approximately 20 cm above the soil surface</tissue>
    </source>
</reference>
<dbReference type="EMBL" id="GBRH01178614">
    <property type="protein sequence ID" value="JAE19282.1"/>
    <property type="molecule type" value="Transcribed_RNA"/>
</dbReference>
<dbReference type="AlphaFoldDB" id="A0A0A9G450"/>
<organism evidence="1">
    <name type="scientific">Arundo donax</name>
    <name type="common">Giant reed</name>
    <name type="synonym">Donax arundinaceus</name>
    <dbReference type="NCBI Taxonomy" id="35708"/>
    <lineage>
        <taxon>Eukaryota</taxon>
        <taxon>Viridiplantae</taxon>
        <taxon>Streptophyta</taxon>
        <taxon>Embryophyta</taxon>
        <taxon>Tracheophyta</taxon>
        <taxon>Spermatophyta</taxon>
        <taxon>Magnoliopsida</taxon>
        <taxon>Liliopsida</taxon>
        <taxon>Poales</taxon>
        <taxon>Poaceae</taxon>
        <taxon>PACMAD clade</taxon>
        <taxon>Arundinoideae</taxon>
        <taxon>Arundineae</taxon>
        <taxon>Arundo</taxon>
    </lineage>
</organism>
<proteinExistence type="predicted"/>
<protein>
    <submittedName>
        <fullName evidence="1">Uncharacterized protein</fullName>
    </submittedName>
</protein>